<dbReference type="GeneID" id="106812181"/>
<proteinExistence type="predicted"/>
<sequence>MLACAEITQSSYKLTVKATDNDSCCSARPSASLSNTVLANITVFQAQTQLIAVQAIDQGPADRPTAPGYCDVIISVYDPAGGERPPVWIDAPAQPIALAENVPQRHDVVQLSVNTRGDVQFLELYGAITNTNADHQFRFTPDDDKDYSGTLRVEANTLDYNTVNVYQVPVRAQDMMSKLKTDYFIPINLVDMNIHEPQFTAAFYNTSVKENITIAEHLYHDPIIQGLPRAHPHSIPPYPGFLTKAAPASSLQEYVLTLTVSDGVHSSDATLTVAVTLENIRPPEFTHKQYNVSTVEEDSSVPSDGTNPKLLYKFAGEVTNNDIVSDRIEFKLSGQGTLPAADPAFRVDPTSGELYMHKPLDRDLPYGQETYTLLVSAQDSAGLCDYHDYHFGTAGTISRCNCGVLASTTIDKCGIQDRYDSLPSQLRMVSLQRTPQ</sequence>
<dbReference type="PROSITE" id="PS50268">
    <property type="entry name" value="CADHERIN_2"/>
    <property type="match status" value="2"/>
</dbReference>
<organism evidence="5 6">
    <name type="scientific">Priapulus caudatus</name>
    <name type="common">Priapulid worm</name>
    <dbReference type="NCBI Taxonomy" id="37621"/>
    <lineage>
        <taxon>Eukaryota</taxon>
        <taxon>Metazoa</taxon>
        <taxon>Ecdysozoa</taxon>
        <taxon>Scalidophora</taxon>
        <taxon>Priapulida</taxon>
        <taxon>Priapulimorpha</taxon>
        <taxon>Priapulimorphida</taxon>
        <taxon>Priapulidae</taxon>
        <taxon>Priapulus</taxon>
    </lineage>
</organism>
<dbReference type="RefSeq" id="XP_014671490.1">
    <property type="nucleotide sequence ID" value="XM_014816004.1"/>
</dbReference>
<feature type="domain" description="Cadherin" evidence="4">
    <location>
        <begin position="278"/>
        <end position="425"/>
    </location>
</feature>
<keyword evidence="2" id="KW-0472">Membrane</keyword>
<dbReference type="InterPro" id="IPR015919">
    <property type="entry name" value="Cadherin-like_sf"/>
</dbReference>
<gene>
    <name evidence="6" type="primary">LOC106812181</name>
</gene>
<evidence type="ECO:0000256" key="3">
    <source>
        <dbReference type="PROSITE-ProRule" id="PRU00043"/>
    </source>
</evidence>
<evidence type="ECO:0000256" key="2">
    <source>
        <dbReference type="ARBA" id="ARBA00022989"/>
    </source>
</evidence>
<evidence type="ECO:0000259" key="4">
    <source>
        <dbReference type="PROSITE" id="PS50268"/>
    </source>
</evidence>
<keyword evidence="5" id="KW-1185">Reference proteome</keyword>
<dbReference type="InterPro" id="IPR002126">
    <property type="entry name" value="Cadherin-like_dom"/>
</dbReference>
<keyword evidence="2" id="KW-1133">Transmembrane helix</keyword>
<keyword evidence="1" id="KW-0812">Transmembrane</keyword>
<dbReference type="SUPFAM" id="SSF49313">
    <property type="entry name" value="Cadherin-like"/>
    <property type="match status" value="2"/>
</dbReference>
<accession>A0ABM1EH19</accession>
<dbReference type="Proteomes" id="UP000695022">
    <property type="component" value="Unplaced"/>
</dbReference>
<dbReference type="PRINTS" id="PR00205">
    <property type="entry name" value="CADHERIN"/>
</dbReference>
<reference evidence="6" key="1">
    <citation type="submission" date="2025-08" db="UniProtKB">
        <authorList>
            <consortium name="RefSeq"/>
        </authorList>
    </citation>
    <scope>IDENTIFICATION</scope>
</reference>
<keyword evidence="3" id="KW-0106">Calcium</keyword>
<evidence type="ECO:0000256" key="1">
    <source>
        <dbReference type="ARBA" id="ARBA00022692"/>
    </source>
</evidence>
<name>A0ABM1EH19_PRICU</name>
<dbReference type="CDD" id="cd11304">
    <property type="entry name" value="Cadherin_repeat"/>
    <property type="match status" value="2"/>
</dbReference>
<evidence type="ECO:0000313" key="5">
    <source>
        <dbReference type="Proteomes" id="UP000695022"/>
    </source>
</evidence>
<evidence type="ECO:0000313" key="6">
    <source>
        <dbReference type="RefSeq" id="XP_014671490.1"/>
    </source>
</evidence>
<feature type="domain" description="Cadherin" evidence="4">
    <location>
        <begin position="90"/>
        <end position="199"/>
    </location>
</feature>
<dbReference type="Gene3D" id="2.60.40.60">
    <property type="entry name" value="Cadherins"/>
    <property type="match status" value="2"/>
</dbReference>
<protein>
    <submittedName>
        <fullName evidence="6">Cadherin-related hmr-1-like</fullName>
    </submittedName>
</protein>
<dbReference type="PANTHER" id="PTHR24026">
    <property type="entry name" value="FAT ATYPICAL CADHERIN-RELATED"/>
    <property type="match status" value="1"/>
</dbReference>
<dbReference type="PANTHER" id="PTHR24026:SF126">
    <property type="entry name" value="PROTOCADHERIN FAT 4"/>
    <property type="match status" value="1"/>
</dbReference>